<dbReference type="AlphaFoldDB" id="A0A9N9LTA2"/>
<dbReference type="SUPFAM" id="SSF52266">
    <property type="entry name" value="SGNH hydrolase"/>
    <property type="match status" value="1"/>
</dbReference>
<dbReference type="Gene3D" id="3.40.50.1110">
    <property type="entry name" value="SGNH hydrolase"/>
    <property type="match status" value="1"/>
</dbReference>
<feature type="domain" description="SGNH hydrolase-type esterase" evidence="2">
    <location>
        <begin position="43"/>
        <end position="221"/>
    </location>
</feature>
<dbReference type="InterPro" id="IPR036514">
    <property type="entry name" value="SGNH_hydro_sf"/>
</dbReference>
<organism evidence="3 4">
    <name type="scientific">Hymenoscyphus albidus</name>
    <dbReference type="NCBI Taxonomy" id="595503"/>
    <lineage>
        <taxon>Eukaryota</taxon>
        <taxon>Fungi</taxon>
        <taxon>Dikarya</taxon>
        <taxon>Ascomycota</taxon>
        <taxon>Pezizomycotina</taxon>
        <taxon>Leotiomycetes</taxon>
        <taxon>Helotiales</taxon>
        <taxon>Helotiaceae</taxon>
        <taxon>Hymenoscyphus</taxon>
    </lineage>
</organism>
<dbReference type="PANTHER" id="PTHR30383:SF5">
    <property type="entry name" value="SGNH HYDROLASE-TYPE ESTERASE DOMAIN-CONTAINING PROTEIN"/>
    <property type="match status" value="1"/>
</dbReference>
<evidence type="ECO:0000313" key="3">
    <source>
        <dbReference type="EMBL" id="CAG8978236.1"/>
    </source>
</evidence>
<dbReference type="CDD" id="cd01833">
    <property type="entry name" value="XynB_like"/>
    <property type="match status" value="1"/>
</dbReference>
<reference evidence="3" key="1">
    <citation type="submission" date="2021-07" db="EMBL/GenBank/DDBJ databases">
        <authorList>
            <person name="Durling M."/>
        </authorList>
    </citation>
    <scope>NUCLEOTIDE SEQUENCE</scope>
</reference>
<dbReference type="Proteomes" id="UP000701801">
    <property type="component" value="Unassembled WGS sequence"/>
</dbReference>
<evidence type="ECO:0000313" key="4">
    <source>
        <dbReference type="Proteomes" id="UP000701801"/>
    </source>
</evidence>
<keyword evidence="4" id="KW-1185">Reference proteome</keyword>
<protein>
    <recommendedName>
        <fullName evidence="2">SGNH hydrolase-type esterase domain-containing protein</fullName>
    </recommendedName>
</protein>
<dbReference type="EMBL" id="CAJVRM010000247">
    <property type="protein sequence ID" value="CAG8978236.1"/>
    <property type="molecule type" value="Genomic_DNA"/>
</dbReference>
<keyword evidence="1" id="KW-0732">Signal</keyword>
<sequence>MILNSLYKVFSASSLLLYPVLALPAPSPNSTTLSPQTALRILALGDSITFGFNENPGNSYRRFLQCSLSTAGIPVSYIGSLTNGDWTNNANEGYTGQEITQILTSASKILAQKPSPNVVLIHAGSNDIIHNTDLANAPKRLGAMIDSVVEKTDAAVLVAKIIGFGAGVTQYNAATDTYNSAIEGVVAERTKKGLRVKVVDMRAVVTASDLVDGVHPKASGFKKMAKVWLDGLQGLAINNATGAFVDVGKSAVPGSGNCADLVA</sequence>
<dbReference type="InterPro" id="IPR013830">
    <property type="entry name" value="SGNH_hydro"/>
</dbReference>
<name>A0A9N9LTA2_9HELO</name>
<comment type="caution">
    <text evidence="3">The sequence shown here is derived from an EMBL/GenBank/DDBJ whole genome shotgun (WGS) entry which is preliminary data.</text>
</comment>
<gene>
    <name evidence="3" type="ORF">HYALB_00010727</name>
</gene>
<dbReference type="InterPro" id="IPR051532">
    <property type="entry name" value="Ester_Hydrolysis_Enzymes"/>
</dbReference>
<evidence type="ECO:0000256" key="1">
    <source>
        <dbReference type="SAM" id="SignalP"/>
    </source>
</evidence>
<accession>A0A9N9LTA2</accession>
<dbReference type="GO" id="GO:0004622">
    <property type="term" value="F:phosphatidylcholine lysophospholipase activity"/>
    <property type="evidence" value="ECO:0007669"/>
    <property type="project" value="TreeGrafter"/>
</dbReference>
<proteinExistence type="predicted"/>
<dbReference type="PANTHER" id="PTHR30383">
    <property type="entry name" value="THIOESTERASE 1/PROTEASE 1/LYSOPHOSPHOLIPASE L1"/>
    <property type="match status" value="1"/>
</dbReference>
<dbReference type="OrthoDB" id="3915838at2759"/>
<evidence type="ECO:0000259" key="2">
    <source>
        <dbReference type="Pfam" id="PF13472"/>
    </source>
</evidence>
<dbReference type="Pfam" id="PF13472">
    <property type="entry name" value="Lipase_GDSL_2"/>
    <property type="match status" value="1"/>
</dbReference>
<feature type="signal peptide" evidence="1">
    <location>
        <begin position="1"/>
        <end position="22"/>
    </location>
</feature>
<feature type="chain" id="PRO_5040446008" description="SGNH hydrolase-type esterase domain-containing protein" evidence="1">
    <location>
        <begin position="23"/>
        <end position="263"/>
    </location>
</feature>